<dbReference type="EMBL" id="MN740565">
    <property type="protein sequence ID" value="QHU33935.1"/>
    <property type="molecule type" value="Genomic_DNA"/>
</dbReference>
<dbReference type="AlphaFoldDB" id="A0A6C0LV88"/>
<evidence type="ECO:0000313" key="1">
    <source>
        <dbReference type="EMBL" id="QHU33935.1"/>
    </source>
</evidence>
<protein>
    <submittedName>
        <fullName evidence="1">Uncharacterized protein</fullName>
    </submittedName>
</protein>
<organism evidence="1">
    <name type="scientific">viral metagenome</name>
    <dbReference type="NCBI Taxonomy" id="1070528"/>
    <lineage>
        <taxon>unclassified sequences</taxon>
        <taxon>metagenomes</taxon>
        <taxon>organismal metagenomes</taxon>
    </lineage>
</organism>
<proteinExistence type="predicted"/>
<sequence>MGKKERDIKQKNKEYWNDMNSQEIANNKFIADENRRHEKMNIEEKKTRLFEDMTEHIGNTLREYSNDEGLPLCETLDSDNLTNYIKYIISGRSTITKPKKETPQEETPKETVYDSLLEQKYIQSKQRLEETKTRIDKFIFSLGEGDLKNEWLKEKHTQPVNLQRRLRDKFGDNKYEDLVMRIGTHLYERL</sequence>
<reference evidence="1" key="1">
    <citation type="journal article" date="2020" name="Nature">
        <title>Giant virus diversity and host interactions through global metagenomics.</title>
        <authorList>
            <person name="Schulz F."/>
            <person name="Roux S."/>
            <person name="Paez-Espino D."/>
            <person name="Jungbluth S."/>
            <person name="Walsh D.A."/>
            <person name="Denef V.J."/>
            <person name="McMahon K.D."/>
            <person name="Konstantinidis K.T."/>
            <person name="Eloe-Fadrosh E.A."/>
            <person name="Kyrpides N.C."/>
            <person name="Woyke T."/>
        </authorList>
    </citation>
    <scope>NUCLEOTIDE SEQUENCE</scope>
    <source>
        <strain evidence="1">GVMAG-S-1016704-142</strain>
    </source>
</reference>
<accession>A0A6C0LV88</accession>
<name>A0A6C0LV88_9ZZZZ</name>